<keyword evidence="2" id="KW-1185">Reference proteome</keyword>
<accession>A0ABN7ARJ4</accession>
<evidence type="ECO:0000313" key="1">
    <source>
        <dbReference type="EMBL" id="BES94835.1"/>
    </source>
</evidence>
<organism evidence="1 2">
    <name type="scientific">Nesidiocoris tenuis</name>
    <dbReference type="NCBI Taxonomy" id="355587"/>
    <lineage>
        <taxon>Eukaryota</taxon>
        <taxon>Metazoa</taxon>
        <taxon>Ecdysozoa</taxon>
        <taxon>Arthropoda</taxon>
        <taxon>Hexapoda</taxon>
        <taxon>Insecta</taxon>
        <taxon>Pterygota</taxon>
        <taxon>Neoptera</taxon>
        <taxon>Paraneoptera</taxon>
        <taxon>Hemiptera</taxon>
        <taxon>Heteroptera</taxon>
        <taxon>Panheteroptera</taxon>
        <taxon>Cimicomorpha</taxon>
        <taxon>Miridae</taxon>
        <taxon>Dicyphina</taxon>
        <taxon>Nesidiocoris</taxon>
    </lineage>
</organism>
<sequence length="102" mass="11118">METSICIFYRKYSDSELQHRRITSGAPKPEARSLSISCPSFVPITRTLACQAAAVSDDSVPLDRIWEFSNVGPAASKKTSAITLSRRKVTSSFEPSSDAGFT</sequence>
<evidence type="ECO:0000313" key="2">
    <source>
        <dbReference type="Proteomes" id="UP001307889"/>
    </source>
</evidence>
<protein>
    <submittedName>
        <fullName evidence="1">Uncharacterized protein</fullName>
    </submittedName>
</protein>
<gene>
    <name evidence="1" type="ORF">NTJ_07645</name>
</gene>
<reference evidence="1 2" key="1">
    <citation type="submission" date="2023-09" db="EMBL/GenBank/DDBJ databases">
        <title>Nesidiocoris tenuis whole genome shotgun sequence.</title>
        <authorList>
            <person name="Shibata T."/>
            <person name="Shimoda M."/>
            <person name="Kobayashi T."/>
            <person name="Uehara T."/>
        </authorList>
    </citation>
    <scope>NUCLEOTIDE SEQUENCE [LARGE SCALE GENOMIC DNA]</scope>
    <source>
        <strain evidence="1 2">Japan</strain>
    </source>
</reference>
<dbReference type="Proteomes" id="UP001307889">
    <property type="component" value="Chromosome 5"/>
</dbReference>
<dbReference type="EMBL" id="AP028913">
    <property type="protein sequence ID" value="BES94835.1"/>
    <property type="molecule type" value="Genomic_DNA"/>
</dbReference>
<name>A0ABN7ARJ4_9HEMI</name>
<proteinExistence type="predicted"/>